<keyword evidence="6" id="KW-1185">Reference proteome</keyword>
<evidence type="ECO:0000313" key="6">
    <source>
        <dbReference type="Proteomes" id="UP000619534"/>
    </source>
</evidence>
<gene>
    <name evidence="5" type="primary">rsiW</name>
    <name evidence="5" type="ORF">GCM10007216_33350</name>
</gene>
<dbReference type="Proteomes" id="UP000619534">
    <property type="component" value="Unassembled WGS sequence"/>
</dbReference>
<evidence type="ECO:0000256" key="2">
    <source>
        <dbReference type="ARBA" id="ARBA00024438"/>
    </source>
</evidence>
<comment type="similarity">
    <text evidence="1">Belongs to the zinc-associated anti-sigma factor (ZAS) superfamily. Anti-sigma-W factor family.</text>
</comment>
<keyword evidence="3" id="KW-1133">Transmembrane helix</keyword>
<protein>
    <recommendedName>
        <fullName evidence="2">Anti-sigma-W factor RsiW</fullName>
    </recommendedName>
</protein>
<evidence type="ECO:0000256" key="1">
    <source>
        <dbReference type="ARBA" id="ARBA00024353"/>
    </source>
</evidence>
<reference evidence="6" key="1">
    <citation type="journal article" date="2019" name="Int. J. Syst. Evol. Microbiol.">
        <title>The Global Catalogue of Microorganisms (GCM) 10K type strain sequencing project: providing services to taxonomists for standard genome sequencing and annotation.</title>
        <authorList>
            <consortium name="The Broad Institute Genomics Platform"/>
            <consortium name="The Broad Institute Genome Sequencing Center for Infectious Disease"/>
            <person name="Wu L."/>
            <person name="Ma J."/>
        </authorList>
    </citation>
    <scope>NUCLEOTIDE SEQUENCE [LARGE SCALE GENOMIC DNA]</scope>
    <source>
        <strain evidence="6">CCM 7282</strain>
    </source>
</reference>
<name>A0ABQ1PN45_9BACI</name>
<dbReference type="Pfam" id="PF13490">
    <property type="entry name" value="zf-HC2"/>
    <property type="match status" value="1"/>
</dbReference>
<sequence length="216" mass="24810">MNCKEEAIALMHKYLDDHLTQTEEKKLRMHLQACQECQTHFHELKRTISLVKSSSPVSAPQGFTSNVMANLPKQKKRNHYTKWFRNHPFFTAAAVFFLMMFGGIFSAWTEDQQVTVSKQENLVIKNQVVIVPEDVTVNGDLVVRNGDLRIEGAVNGDVTIINGDLLKQDSREDSPLDGEKYMAYVSGEVNEVNQVFEWVWYHIKNTWESVFSLAKE</sequence>
<evidence type="ECO:0000313" key="5">
    <source>
        <dbReference type="EMBL" id="GGC99941.1"/>
    </source>
</evidence>
<dbReference type="InterPro" id="IPR041916">
    <property type="entry name" value="Anti_sigma_zinc_sf"/>
</dbReference>
<comment type="caution">
    <text evidence="5">The sequence shown here is derived from an EMBL/GenBank/DDBJ whole genome shotgun (WGS) entry which is preliminary data.</text>
</comment>
<dbReference type="EMBL" id="BMCJ01000007">
    <property type="protein sequence ID" value="GGC99941.1"/>
    <property type="molecule type" value="Genomic_DNA"/>
</dbReference>
<feature type="domain" description="Putative zinc-finger" evidence="4">
    <location>
        <begin position="5"/>
        <end position="38"/>
    </location>
</feature>
<evidence type="ECO:0000256" key="3">
    <source>
        <dbReference type="SAM" id="Phobius"/>
    </source>
</evidence>
<dbReference type="InterPro" id="IPR027383">
    <property type="entry name" value="Znf_put"/>
</dbReference>
<keyword evidence="3" id="KW-0812">Transmembrane</keyword>
<organism evidence="5 6">
    <name type="scientific">Thalassobacillus devorans</name>
    <dbReference type="NCBI Taxonomy" id="279813"/>
    <lineage>
        <taxon>Bacteria</taxon>
        <taxon>Bacillati</taxon>
        <taxon>Bacillota</taxon>
        <taxon>Bacilli</taxon>
        <taxon>Bacillales</taxon>
        <taxon>Bacillaceae</taxon>
        <taxon>Thalassobacillus</taxon>
    </lineage>
</organism>
<feature type="transmembrane region" description="Helical" evidence="3">
    <location>
        <begin position="89"/>
        <end position="108"/>
    </location>
</feature>
<dbReference type="Gene3D" id="1.10.10.1320">
    <property type="entry name" value="Anti-sigma factor, zinc-finger domain"/>
    <property type="match status" value="1"/>
</dbReference>
<dbReference type="RefSeq" id="WP_062438548.1">
    <property type="nucleotide sequence ID" value="NZ_BMCJ01000007.1"/>
</dbReference>
<proteinExistence type="inferred from homology"/>
<keyword evidence="3" id="KW-0472">Membrane</keyword>
<evidence type="ECO:0000259" key="4">
    <source>
        <dbReference type="Pfam" id="PF13490"/>
    </source>
</evidence>
<accession>A0ABQ1PN45</accession>